<sequence>MVSLTGVAGGFLALLAVVGAVAIAAFFSPSLRGFPATWMEKHLFPDPNQIVLKGGADKRNQQQRKVYRLLAFGDSLTEGFTEGGNAFHPYAKRLGDVIYKQMPQDWHLQIEEQGESGERVLLGMNHRLQRTLDEHESAQRWYDWVLLLGGINDIGGDDSTAEEVLAGLDVLVQMCLKHGGNVLLMTLTEVAMPVEAVEKQRRRLNQLIQEYVLQEKWDKSGTAAGGSGALAAAGGGPASRRSKPRVHLLDLAAALPYESMPEEQRWEVWDDGVHLTMAGYDRLGEVIANALLPLMQDELRHINAAAAIAAAAATVAPATTAADAAGAAAAASGKKQA</sequence>
<feature type="domain" description="SGNH hydrolase-type esterase" evidence="1">
    <location>
        <begin position="71"/>
        <end position="281"/>
    </location>
</feature>
<name>A0A383VTK8_TETOB</name>
<dbReference type="CDD" id="cd00229">
    <property type="entry name" value="SGNH_hydrolase"/>
    <property type="match status" value="1"/>
</dbReference>
<protein>
    <recommendedName>
        <fullName evidence="1">SGNH hydrolase-type esterase domain-containing protein</fullName>
    </recommendedName>
</protein>
<dbReference type="SUPFAM" id="SSF52266">
    <property type="entry name" value="SGNH hydrolase"/>
    <property type="match status" value="1"/>
</dbReference>
<evidence type="ECO:0000259" key="1">
    <source>
        <dbReference type="Pfam" id="PF13472"/>
    </source>
</evidence>
<accession>A0A383VTK8</accession>
<evidence type="ECO:0000313" key="4">
    <source>
        <dbReference type="Proteomes" id="UP000256970"/>
    </source>
</evidence>
<dbReference type="Pfam" id="PF13472">
    <property type="entry name" value="Lipase_GDSL_2"/>
    <property type="match status" value="1"/>
</dbReference>
<dbReference type="GO" id="GO:0004622">
    <property type="term" value="F:phosphatidylcholine lysophospholipase activity"/>
    <property type="evidence" value="ECO:0007669"/>
    <property type="project" value="TreeGrafter"/>
</dbReference>
<dbReference type="InterPro" id="IPR051532">
    <property type="entry name" value="Ester_Hydrolysis_Enzymes"/>
</dbReference>
<dbReference type="PANTHER" id="PTHR30383:SF19">
    <property type="entry name" value="FIBRONECTIN TYPE-III DOMAIN-CONTAINING PROTEIN"/>
    <property type="match status" value="1"/>
</dbReference>
<dbReference type="PANTHER" id="PTHR30383">
    <property type="entry name" value="THIOESTERASE 1/PROTEASE 1/LYSOPHOSPHOLIPASE L1"/>
    <property type="match status" value="1"/>
</dbReference>
<organism evidence="2 4">
    <name type="scientific">Tetradesmus obliquus</name>
    <name type="common">Green alga</name>
    <name type="synonym">Acutodesmus obliquus</name>
    <dbReference type="NCBI Taxonomy" id="3088"/>
    <lineage>
        <taxon>Eukaryota</taxon>
        <taxon>Viridiplantae</taxon>
        <taxon>Chlorophyta</taxon>
        <taxon>core chlorophytes</taxon>
        <taxon>Chlorophyceae</taxon>
        <taxon>CS clade</taxon>
        <taxon>Sphaeropleales</taxon>
        <taxon>Scenedesmaceae</taxon>
        <taxon>Tetradesmus</taxon>
    </lineage>
</organism>
<dbReference type="Proteomes" id="UP000256970">
    <property type="component" value="Unassembled WGS sequence"/>
</dbReference>
<dbReference type="Gene3D" id="3.40.50.1110">
    <property type="entry name" value="SGNH hydrolase"/>
    <property type="match status" value="1"/>
</dbReference>
<gene>
    <name evidence="3" type="ORF">BQ4739_LOCUS13417</name>
    <name evidence="2" type="ORF">BQ4739_LOCUS8502</name>
</gene>
<evidence type="ECO:0000313" key="2">
    <source>
        <dbReference type="EMBL" id="SZX68122.1"/>
    </source>
</evidence>
<dbReference type="EMBL" id="FNXT01000841">
    <property type="protein sequence ID" value="SZX68122.1"/>
    <property type="molecule type" value="Genomic_DNA"/>
</dbReference>
<keyword evidence="4" id="KW-1185">Reference proteome</keyword>
<dbReference type="AlphaFoldDB" id="A0A383VTK8"/>
<dbReference type="InterPro" id="IPR036514">
    <property type="entry name" value="SGNH_hydro_sf"/>
</dbReference>
<dbReference type="EMBL" id="FNXT01001188">
    <property type="protein sequence ID" value="SZX73312.1"/>
    <property type="molecule type" value="Genomic_DNA"/>
</dbReference>
<proteinExistence type="predicted"/>
<reference evidence="2 4" key="1">
    <citation type="submission" date="2016-10" db="EMBL/GenBank/DDBJ databases">
        <authorList>
            <person name="Cai Z."/>
        </authorList>
    </citation>
    <scope>NUCLEOTIDE SEQUENCE [LARGE SCALE GENOMIC DNA]</scope>
</reference>
<evidence type="ECO:0000313" key="3">
    <source>
        <dbReference type="EMBL" id="SZX73312.1"/>
    </source>
</evidence>
<dbReference type="InterPro" id="IPR013830">
    <property type="entry name" value="SGNH_hydro"/>
</dbReference>